<evidence type="ECO:0000256" key="1">
    <source>
        <dbReference type="SAM" id="Phobius"/>
    </source>
</evidence>
<feature type="transmembrane region" description="Helical" evidence="1">
    <location>
        <begin position="273"/>
        <end position="291"/>
    </location>
</feature>
<gene>
    <name evidence="2" type="ORF">A2975_05160</name>
</gene>
<feature type="transmembrane region" description="Helical" evidence="1">
    <location>
        <begin position="368"/>
        <end position="385"/>
    </location>
</feature>
<dbReference type="STRING" id="1802525.A2975_05160"/>
<evidence type="ECO:0008006" key="4">
    <source>
        <dbReference type="Google" id="ProtNLM"/>
    </source>
</evidence>
<keyword evidence="1" id="KW-1133">Transmembrane helix</keyword>
<feature type="transmembrane region" description="Helical" evidence="1">
    <location>
        <begin position="142"/>
        <end position="164"/>
    </location>
</feature>
<feature type="transmembrane region" description="Helical" evidence="1">
    <location>
        <begin position="312"/>
        <end position="333"/>
    </location>
</feature>
<evidence type="ECO:0000313" key="3">
    <source>
        <dbReference type="Proteomes" id="UP000178429"/>
    </source>
</evidence>
<reference evidence="2 3" key="1">
    <citation type="journal article" date="2016" name="Nat. Commun.">
        <title>Thousands of microbial genomes shed light on interconnected biogeochemical processes in an aquifer system.</title>
        <authorList>
            <person name="Anantharaman K."/>
            <person name="Brown C.T."/>
            <person name="Hug L.A."/>
            <person name="Sharon I."/>
            <person name="Castelle C.J."/>
            <person name="Probst A.J."/>
            <person name="Thomas B.C."/>
            <person name="Singh A."/>
            <person name="Wilkins M.J."/>
            <person name="Karaoz U."/>
            <person name="Brodie E.L."/>
            <person name="Williams K.H."/>
            <person name="Hubbard S.S."/>
            <person name="Banfield J.F."/>
        </authorList>
    </citation>
    <scope>NUCLEOTIDE SEQUENCE [LARGE SCALE GENOMIC DNA]</scope>
</reference>
<comment type="caution">
    <text evidence="2">The sequence shown here is derived from an EMBL/GenBank/DDBJ whole genome shotgun (WGS) entry which is preliminary data.</text>
</comment>
<protein>
    <recommendedName>
        <fullName evidence="4">Glycosyltransferase RgtA/B/C/D-like domain-containing protein</fullName>
    </recommendedName>
</protein>
<feature type="transmembrane region" description="Helical" evidence="1">
    <location>
        <begin position="170"/>
        <end position="197"/>
    </location>
</feature>
<accession>A0A1F8C0W0</accession>
<feature type="transmembrane region" description="Helical" evidence="1">
    <location>
        <begin position="345"/>
        <end position="361"/>
    </location>
</feature>
<proteinExistence type="predicted"/>
<sequence length="534" mass="60090">MSKKALVLLLTGTLSWSLIMLKSGLPTDGGIGFWGPNGHDGVWHIALAKSLARGSLDFPTFAGEKLTNYHLGFDLMLAGLTRLTTIPVETLYFQILPPIMAFVIGFLVYKFAGVWAAFFTYFGGSLGWFFGKGESMFWAQQAISTLINPPFALSLIFLLLGLIFLQRKRYLWSAIFFGILIQIKAYAGILALGGLLVAGVWQAVKDKKFNVILTFLASLTLSSLLFLPLNRGAQSLIVFKPFWFLETMMQLSDRVGWPRFGEAMVNYKYAHNYLKSIPAYIFAFLVFWYGNMGTRFLGEIYMGKKLAEFKKLRVVEVFIFSVIVGGVAIPMLFLQAGTPWNTIQFFYYSLFFAGILAGMTVAKIKNKLLLVVIALLTLPTTFITLKNDYLPTRPPAKLSSAELEALEFLANQPAGVVLTYPFDRAAAEAAIANPPRPLYLYESTAYVAAYGDKQVFLEDEVNLDITGYDWRTRREEVLDWLATNNQTHAYDFLRDNNISYIYWVDGQRALLGEAQLGIKRIFENQTVNIYEVVD</sequence>
<keyword evidence="1" id="KW-0472">Membrane</keyword>
<feature type="transmembrane region" description="Helical" evidence="1">
    <location>
        <begin position="99"/>
        <end position="130"/>
    </location>
</feature>
<evidence type="ECO:0000313" key="2">
    <source>
        <dbReference type="EMBL" id="OGM69967.1"/>
    </source>
</evidence>
<organism evidence="2 3">
    <name type="scientific">Candidatus Woesebacteria bacterium RIFCSPLOWO2_01_FULL_44_14</name>
    <dbReference type="NCBI Taxonomy" id="1802525"/>
    <lineage>
        <taxon>Bacteria</taxon>
        <taxon>Candidatus Woeseibacteriota</taxon>
    </lineage>
</organism>
<keyword evidence="1" id="KW-0812">Transmembrane</keyword>
<feature type="transmembrane region" description="Helical" evidence="1">
    <location>
        <begin position="209"/>
        <end position="229"/>
    </location>
</feature>
<name>A0A1F8C0W0_9BACT</name>
<dbReference type="AlphaFoldDB" id="A0A1F8C0W0"/>
<dbReference type="EMBL" id="MGHL01000007">
    <property type="protein sequence ID" value="OGM69967.1"/>
    <property type="molecule type" value="Genomic_DNA"/>
</dbReference>
<dbReference type="Proteomes" id="UP000178429">
    <property type="component" value="Unassembled WGS sequence"/>
</dbReference>